<gene>
    <name evidence="5" type="ORF">BaRGS_00012750</name>
</gene>
<feature type="region of interest" description="Disordered" evidence="3">
    <location>
        <begin position="274"/>
        <end position="295"/>
    </location>
</feature>
<organism evidence="5 6">
    <name type="scientific">Batillaria attramentaria</name>
    <dbReference type="NCBI Taxonomy" id="370345"/>
    <lineage>
        <taxon>Eukaryota</taxon>
        <taxon>Metazoa</taxon>
        <taxon>Spiralia</taxon>
        <taxon>Lophotrochozoa</taxon>
        <taxon>Mollusca</taxon>
        <taxon>Gastropoda</taxon>
        <taxon>Caenogastropoda</taxon>
        <taxon>Sorbeoconcha</taxon>
        <taxon>Cerithioidea</taxon>
        <taxon>Batillariidae</taxon>
        <taxon>Batillaria</taxon>
    </lineage>
</organism>
<feature type="compositionally biased region" description="Basic and acidic residues" evidence="3">
    <location>
        <begin position="82"/>
        <end position="98"/>
    </location>
</feature>
<dbReference type="SUPFAM" id="SSF55550">
    <property type="entry name" value="SH2 domain"/>
    <property type="match status" value="1"/>
</dbReference>
<dbReference type="InterPro" id="IPR036860">
    <property type="entry name" value="SH2_dom_sf"/>
</dbReference>
<dbReference type="Proteomes" id="UP001519460">
    <property type="component" value="Unassembled WGS sequence"/>
</dbReference>
<evidence type="ECO:0000313" key="6">
    <source>
        <dbReference type="Proteomes" id="UP001519460"/>
    </source>
</evidence>
<dbReference type="PRINTS" id="PR00401">
    <property type="entry name" value="SH2DOMAIN"/>
</dbReference>
<name>A0ABD0L902_9CAEN</name>
<dbReference type="InterPro" id="IPR051846">
    <property type="entry name" value="SH2_domain_adapters"/>
</dbReference>
<evidence type="ECO:0000256" key="1">
    <source>
        <dbReference type="ARBA" id="ARBA00022999"/>
    </source>
</evidence>
<dbReference type="EMBL" id="JACVVK020000070">
    <property type="protein sequence ID" value="KAK7496049.1"/>
    <property type="molecule type" value="Genomic_DNA"/>
</dbReference>
<evidence type="ECO:0000256" key="2">
    <source>
        <dbReference type="PROSITE-ProRule" id="PRU00191"/>
    </source>
</evidence>
<evidence type="ECO:0000313" key="5">
    <source>
        <dbReference type="EMBL" id="KAK7496049.1"/>
    </source>
</evidence>
<reference evidence="5 6" key="1">
    <citation type="journal article" date="2023" name="Sci. Data">
        <title>Genome assembly of the Korean intertidal mud-creeper Batillaria attramentaria.</title>
        <authorList>
            <person name="Patra A.K."/>
            <person name="Ho P.T."/>
            <person name="Jun S."/>
            <person name="Lee S.J."/>
            <person name="Kim Y."/>
            <person name="Won Y.J."/>
        </authorList>
    </citation>
    <scope>NUCLEOTIDE SEQUENCE [LARGE SCALE GENOMIC DNA]</scope>
    <source>
        <strain evidence="5">Wonlab-2016</strain>
    </source>
</reference>
<feature type="domain" description="SH2" evidence="4">
    <location>
        <begin position="430"/>
        <end position="528"/>
    </location>
</feature>
<dbReference type="AlphaFoldDB" id="A0ABD0L902"/>
<keyword evidence="6" id="KW-1185">Reference proteome</keyword>
<evidence type="ECO:0000259" key="4">
    <source>
        <dbReference type="PROSITE" id="PS50001"/>
    </source>
</evidence>
<sequence>MGCKQSYSLGEKSQSAQGRAHGKRTRISNVVATHFCKTEVDSSSLHSHSSTPRPEVHVTTRGKFQSQDIAVPGRKLSCEVSSEMKKMEDYTEPRDSKRLRWGQNNTYDSDADDEGYSQPFEPDKNGRPPAAEGTNYDIPPSREDDYSRLRTVGSNPSRTGGQGQTSVVDSGGVDDYNHTETWSSRQVGRQRSGGSGVQTPPSDTKAQHGAASHVRRSGGVRKHSSSSGVGEGKPIPNARATPALYEEAWDSTQRQKELEERLRLARTISSTSDKFEDALEYQPEEPAPPERMVKPGTQTDPVTGGNYEQAWDLNKGLEQRLLNMRMMRNDAGDINSDAYQEPWDTAKKQRELEEKLQRVSMEGGSPLSPKLKSQQSGSDVYEEAWDTKRNTPHAVDAMIGSQFSARSHQSICSTVGEPINAMIPLDSQDWYHGNISREDAEQILCVCKDGSYLVRDSSDGFHYTLCIKNARMTIHIQIDQCQKPAGGIRYILGKNSKAFETIPAMIDYYTQHPVPIKGADHMALMYPVPCKWSKADG</sequence>
<evidence type="ECO:0000256" key="3">
    <source>
        <dbReference type="SAM" id="MobiDB-lite"/>
    </source>
</evidence>
<feature type="region of interest" description="Disordered" evidence="3">
    <location>
        <begin position="40"/>
        <end position="259"/>
    </location>
</feature>
<dbReference type="InterPro" id="IPR000980">
    <property type="entry name" value="SH2"/>
</dbReference>
<dbReference type="PANTHER" id="PTHR15127">
    <property type="entry name" value="HEAVYWEIGHT, ISOFORM A"/>
    <property type="match status" value="1"/>
</dbReference>
<dbReference type="Gene3D" id="3.30.505.10">
    <property type="entry name" value="SH2 domain"/>
    <property type="match status" value="1"/>
</dbReference>
<feature type="compositionally biased region" description="Polar residues" evidence="3">
    <location>
        <begin position="152"/>
        <end position="168"/>
    </location>
</feature>
<feature type="compositionally biased region" description="Basic residues" evidence="3">
    <location>
        <begin position="213"/>
        <end position="224"/>
    </location>
</feature>
<dbReference type="Pfam" id="PF00017">
    <property type="entry name" value="SH2"/>
    <property type="match status" value="1"/>
</dbReference>
<dbReference type="PANTHER" id="PTHR15127:SF32">
    <property type="entry name" value="HEAVYWEIGHT, ISOFORM A"/>
    <property type="match status" value="1"/>
</dbReference>
<feature type="compositionally biased region" description="Polar residues" evidence="3">
    <location>
        <begin position="1"/>
        <end position="17"/>
    </location>
</feature>
<comment type="caution">
    <text evidence="5">The sequence shown here is derived from an EMBL/GenBank/DDBJ whole genome shotgun (WGS) entry which is preliminary data.</text>
</comment>
<accession>A0ABD0L902</accession>
<protein>
    <recommendedName>
        <fullName evidence="4">SH2 domain-containing protein</fullName>
    </recommendedName>
</protein>
<keyword evidence="1 2" id="KW-0727">SH2 domain</keyword>
<dbReference type="PROSITE" id="PS50001">
    <property type="entry name" value="SH2"/>
    <property type="match status" value="1"/>
</dbReference>
<feature type="region of interest" description="Disordered" evidence="3">
    <location>
        <begin position="1"/>
        <end position="26"/>
    </location>
</feature>
<proteinExistence type="predicted"/>
<dbReference type="SMART" id="SM00252">
    <property type="entry name" value="SH2"/>
    <property type="match status" value="1"/>
</dbReference>